<dbReference type="FunFam" id="3.40.720.10:FF:000062">
    <property type="entry name" value="Probable sulfatase"/>
    <property type="match status" value="1"/>
</dbReference>
<dbReference type="PANTHER" id="PTHR45953">
    <property type="entry name" value="IDURONATE 2-SULFATASE"/>
    <property type="match status" value="1"/>
</dbReference>
<protein>
    <submittedName>
        <fullName evidence="4">Arylsulfatase A-like enzyme</fullName>
    </submittedName>
</protein>
<dbReference type="OrthoDB" id="9766107at2"/>
<dbReference type="SUPFAM" id="SSF53649">
    <property type="entry name" value="Alkaline phosphatase-like"/>
    <property type="match status" value="1"/>
</dbReference>
<keyword evidence="2" id="KW-0378">Hydrolase</keyword>
<evidence type="ECO:0000259" key="3">
    <source>
        <dbReference type="Pfam" id="PF00884"/>
    </source>
</evidence>
<comment type="caution">
    <text evidence="4">The sequence shown here is derived from an EMBL/GenBank/DDBJ whole genome shotgun (WGS) entry which is preliminary data.</text>
</comment>
<dbReference type="GO" id="GO:0005737">
    <property type="term" value="C:cytoplasm"/>
    <property type="evidence" value="ECO:0007669"/>
    <property type="project" value="TreeGrafter"/>
</dbReference>
<dbReference type="Proteomes" id="UP000318141">
    <property type="component" value="Unassembled WGS sequence"/>
</dbReference>
<dbReference type="Gene3D" id="3.40.720.10">
    <property type="entry name" value="Alkaline Phosphatase, subunit A"/>
    <property type="match status" value="1"/>
</dbReference>
<dbReference type="GO" id="GO:0008484">
    <property type="term" value="F:sulfuric ester hydrolase activity"/>
    <property type="evidence" value="ECO:0007669"/>
    <property type="project" value="TreeGrafter"/>
</dbReference>
<dbReference type="CDD" id="cd16028">
    <property type="entry name" value="PMH"/>
    <property type="match status" value="1"/>
</dbReference>
<keyword evidence="1" id="KW-0479">Metal-binding</keyword>
<accession>A0A562B9K2</accession>
<dbReference type="Pfam" id="PF00884">
    <property type="entry name" value="Sulfatase"/>
    <property type="match status" value="1"/>
</dbReference>
<dbReference type="PANTHER" id="PTHR45953:SF1">
    <property type="entry name" value="IDURONATE 2-SULFATASE"/>
    <property type="match status" value="1"/>
</dbReference>
<name>A0A562B9K2_9BURK</name>
<reference evidence="4 5" key="1">
    <citation type="submission" date="2019-07" db="EMBL/GenBank/DDBJ databases">
        <title>Genome sequencing of lignin-degrading bacterial isolates.</title>
        <authorList>
            <person name="Gladden J."/>
        </authorList>
    </citation>
    <scope>NUCLEOTIDE SEQUENCE [LARGE SCALE GENOMIC DNA]</scope>
    <source>
        <strain evidence="4 5">J11</strain>
    </source>
</reference>
<evidence type="ECO:0000313" key="5">
    <source>
        <dbReference type="Proteomes" id="UP000318141"/>
    </source>
</evidence>
<feature type="domain" description="Sulfatase N-terminal" evidence="3">
    <location>
        <begin position="3"/>
        <end position="388"/>
    </location>
</feature>
<keyword evidence="5" id="KW-1185">Reference proteome</keyword>
<gene>
    <name evidence="4" type="ORF">L602_000400001710</name>
</gene>
<dbReference type="AlphaFoldDB" id="A0A562B9K2"/>
<dbReference type="InterPro" id="IPR000917">
    <property type="entry name" value="Sulfatase_N"/>
</dbReference>
<dbReference type="InterPro" id="IPR017850">
    <property type="entry name" value="Alkaline_phosphatase_core_sf"/>
</dbReference>
<evidence type="ECO:0000256" key="1">
    <source>
        <dbReference type="ARBA" id="ARBA00022723"/>
    </source>
</evidence>
<dbReference type="EMBL" id="VLJN01000034">
    <property type="protein sequence ID" value="TWG81852.1"/>
    <property type="molecule type" value="Genomic_DNA"/>
</dbReference>
<organism evidence="4 5">
    <name type="scientific">Cupriavidus gilardii J11</name>
    <dbReference type="NCBI Taxonomy" id="936133"/>
    <lineage>
        <taxon>Bacteria</taxon>
        <taxon>Pseudomonadati</taxon>
        <taxon>Pseudomonadota</taxon>
        <taxon>Betaproteobacteria</taxon>
        <taxon>Burkholderiales</taxon>
        <taxon>Burkholderiaceae</taxon>
        <taxon>Cupriavidus</taxon>
    </lineage>
</organism>
<evidence type="ECO:0000313" key="4">
    <source>
        <dbReference type="EMBL" id="TWG81852.1"/>
    </source>
</evidence>
<proteinExistence type="predicted"/>
<sequence length="551" mass="61926">MARNILFIMCDQLRWDYLSCMGHPSIRTPNIDALAARGVRFSRAYAQSTICGSSRMSFYTGRYVDSHGAAWNNFPLKVGEMTLGDYLRPLGRQTVLVGKTHMAADTEGMARLGIDPASTIGTRVAECGFDPYERDDGLHGSGPSGRYDPRPVRYNEYLRELGYAGDDGWDDWANAGEDEHGNLLSGWLLRNSTRPARVAEEHSETPYMTRRAMEFIDGAGDEPWCLHLSYIKPHWPCIAPAPYHAMYGKADIVAPVRNEGERADPHPIFKAFMQSRVSKAFSRDEVREAVIPAYMGLVTQIDDQIGVLMRHLRSKGLLDDTMIVFTSDHGDYLGDHWMGEKDLFHEPSVRLPLIVVDPSPEADATRGSVCDALVEAIDLVPTFVQACGGAPQPHRLEGRPLQPWLHGSTPRRWREFVISEYDYSATQTAVALGVAPLDARLFMVADERWKYVHAPGFRPMLFDLERDPHELHDLGGNPACQAQCERMYAALARWGLRQSQRTAISDERIGQMRGASLRKGILLGFWDETELPEELVHEKWRGAREARKAEG</sequence>
<evidence type="ECO:0000256" key="2">
    <source>
        <dbReference type="ARBA" id="ARBA00022801"/>
    </source>
</evidence>
<dbReference type="GO" id="GO:0046872">
    <property type="term" value="F:metal ion binding"/>
    <property type="evidence" value="ECO:0007669"/>
    <property type="project" value="UniProtKB-KW"/>
</dbReference>